<feature type="disulfide bond" evidence="4">
    <location>
        <begin position="503"/>
        <end position="512"/>
    </location>
</feature>
<dbReference type="Pfam" id="PF00053">
    <property type="entry name" value="EGF_laminin"/>
    <property type="match status" value="10"/>
</dbReference>
<feature type="disulfide bond" evidence="4">
    <location>
        <begin position="528"/>
        <end position="540"/>
    </location>
</feature>
<sequence>MAMARRVPGGTPQPMLRLLWLLWLPDAFPAASAPALAVARASLLPPYFNLAEAAKIWATATCGERERPRPELYCKLVGGPTAPGSGHTIQGQFCDYCNSEDPKKAHPATNAIDGSERWWQSPPLSSGMWYNQVNVTLDLGQLFHVAYVLIKFANSPRPDLWVLERSVDFGITYSPWQYFAHSKLDCWEQFGQEANMAITRDDDVLCTTEYSRIVPLENGEVVVSLINGRPGAKNFTFSRTLRDFTRATNIRLRFLRTNTLLGHLISKAQRDPTVTRRYFYSIKDISIGGRCVCNGHAEVCNANNPEKLFRCECQHHTCGETCDRCCVGYNQRHWLPATRELSNECEACNCHGHAMDCYYDPDVERQQASLNAQGIYAGGGVCINCQHNTAGVNCEKCAKGYYRPHGVPVEAPHGCTPCSCNPEHADDCEQGSGRCHCKLNFQGDHCEKCAVGYHHFPLCSRIPIFPTYTPSAEDPVAGDIKGCDCNLSGVLPQICDDQGRCLCRPGVEGPHCDTCHSDFYSFPICQACQCSPLGSYQTPCNPVTGQCKCFSGITGKQCDRCLSGAYDFPYCQDASSACDPAGTLDSSLGYCQCKLRVESPTCHVCKPLYWNLANTNPNGCIECQCHVAGTVSGLGECGQQDGDCHCKSHVTGDSCDTCEDGYFALEKDNYFGCQGCQCDVGGAISPMCSRPSGACQCREHVVGKTCQRPEDNYYFPNLHHMKYEIEDGTVPSGRELRFGFDPREFPEFSWRGYAQMTSVQNEVRIMLNVRESSLSLFRVILKYVNPDTKEVYGHVTIYPSSDNAGAAQSKEVIFLPNKEPAFVTIRGNGFADPFSLTPGTWIACIKAEGVLLDYLVLLPRDYYEAPSLQLPVTEPCVDTGSHGENCLLYQHLPVTGFSCTLACEARHVLIDGEPRPLTVRQPTPAHPVMVDLSGREVELHLQLWAPQVGRYVVMVEYVSEAEKLSVVDVDVESPDSVVAGQVDVYSCKYSVLCRSLVTDGQSRKAVFELLGDANIRLKVHMARFLLHQICIIPIEEFSTEYLRPQVKCIAIHGQFVNQSATCVSLAPETPARALTFSVPSSGDSPPLRQGPSPSAGVVSGITLKAPQNQVTLRGLIPHPGRYVFVIHFSQPAHPMFPTQVLVDGGHLSPGSFHASFCPHVLGCQDQVVTEDQVEFDISKPEVSVTVKVPEEKSLVLVRVLVVPAENHDYQILHKKSVDKSLEFISSCGGDSFYIDPQMASQFCKNSARSLVAFYYKGALPCECHPTGTLEHHCSPEGGQCPCRANIIGRQCTRCQTGYYGFPHCKPCNCGRHLCEEVTGTCICPPRTVRPRCETCESHAFSFHPLAGCEGCNCSRKGTVGAVTPECDRDHGQCRCKPRITGQQCDRCAPGFYRFPECIPCHCNRDGTELGVCDPGTGACLCKENVEGRECSVCRPGSFHLDRANPKGCTSCFCFGVSTRCHSTQKRRAKFVDMMGWHLEAAHGAHIPVSFNPGSSSVVADLQELPSTVHSVSWVAPLPYLGDKRYGVEFSFPKFYSIETNVCLEFDSSFLFYLHLRSSDSPQVLDLVNKSTKRDVSLGDCSLNKPPFLMLLKGSTKFSKAKTFNINQPLQDTPVASLRTMEVWQDHQSCLPPIQAQPRRGALRFGDSPTSHVQFKLPQVLLQHRVGFTVDIQTVSSRGLVFYAGTKSSYMALYLSNGRLVFTLGAGGEKLRLKSKEKYNDGRWHKVAFGQDGGKGHLVVDGLRAREGSFPGNSTISLTALVYLGSAPSRKSRSLPPNSFVGCLRNFQFDLKSLETPSASFGVSPCLGGSLEKGIYFTQDGGHITIAKSVLLGPEFRLVFSIRPRSLTGILIYIGSQPGKHLGVYLEAGKVTASVNSEAGGISTSVTPKQSLCDGQWHLVSVTIKQYILHLELDADNSYTAGQLPFPPTSTQEPLYVGGVPATLKTLKLPVWKPFFGCLKNIQVNHIPIPVTEAGEVQGTVSLNGCPDH</sequence>
<evidence type="ECO:0000259" key="6">
    <source>
        <dbReference type="PROSITE" id="PS50025"/>
    </source>
</evidence>
<dbReference type="Gene3D" id="2.60.120.260">
    <property type="entry name" value="Galactose-binding domain-like"/>
    <property type="match status" value="1"/>
</dbReference>
<proteinExistence type="predicted"/>
<dbReference type="PANTHER" id="PTHR10574">
    <property type="entry name" value="NETRIN/LAMININ-RELATED"/>
    <property type="match status" value="1"/>
</dbReference>
<dbReference type="Proteomes" id="UP001652624">
    <property type="component" value="Chromosome 15"/>
</dbReference>
<feature type="disulfide bond" evidence="4">
    <location>
        <begin position="1402"/>
        <end position="1419"/>
    </location>
</feature>
<feature type="disulfide bond" evidence="4">
    <location>
        <begin position="530"/>
        <end position="547"/>
    </location>
</feature>
<keyword evidence="1" id="KW-0677">Repeat</keyword>
<feature type="domain" description="Laminin EGF-like" evidence="7">
    <location>
        <begin position="418"/>
        <end position="461"/>
    </location>
</feature>
<dbReference type="InterPro" id="IPR013320">
    <property type="entry name" value="ConA-like_dom_sf"/>
</dbReference>
<feature type="domain" description="Laminin N-terminal" evidence="8">
    <location>
        <begin position="39"/>
        <end position="290"/>
    </location>
</feature>
<evidence type="ECO:0000256" key="3">
    <source>
        <dbReference type="ARBA" id="ARBA00023292"/>
    </source>
</evidence>
<feature type="disulfide bond" evidence="4">
    <location>
        <begin position="437"/>
        <end position="446"/>
    </location>
</feature>
<dbReference type="InterPro" id="IPR001791">
    <property type="entry name" value="Laminin_G"/>
</dbReference>
<dbReference type="PROSITE" id="PS50025">
    <property type="entry name" value="LAM_G_DOMAIN"/>
    <property type="match status" value="2"/>
</dbReference>
<dbReference type="SMART" id="SM00282">
    <property type="entry name" value="LamG"/>
    <property type="match status" value="2"/>
</dbReference>
<evidence type="ECO:0000313" key="10">
    <source>
        <dbReference type="RefSeq" id="XP_060030064.1"/>
    </source>
</evidence>
<name>A0ABM3W0G6_ERIEU</name>
<accession>A0ABM3W0G6</accession>
<dbReference type="RefSeq" id="XP_060030064.1">
    <property type="nucleotide sequence ID" value="XM_060174081.1"/>
</dbReference>
<evidence type="ECO:0000256" key="2">
    <source>
        <dbReference type="ARBA" id="ARBA00023157"/>
    </source>
</evidence>
<feature type="domain" description="Laminin G" evidence="6">
    <location>
        <begin position="1641"/>
        <end position="1805"/>
    </location>
</feature>
<dbReference type="InterPro" id="IPR050440">
    <property type="entry name" value="Laminin/Netrin_ECM"/>
</dbReference>
<evidence type="ECO:0000259" key="8">
    <source>
        <dbReference type="PROSITE" id="PS51117"/>
    </source>
</evidence>
<feature type="disulfide bond" evidence="4">
    <location>
        <begin position="549"/>
        <end position="558"/>
    </location>
</feature>
<feature type="chain" id="PRO_5047394671" evidence="5">
    <location>
        <begin position="31"/>
        <end position="1988"/>
    </location>
</feature>
<protein>
    <submittedName>
        <fullName evidence="10">Laminin subunit alpha-3</fullName>
    </submittedName>
</protein>
<dbReference type="PROSITE" id="PS50027">
    <property type="entry name" value="EGF_LAM_2"/>
    <property type="match status" value="7"/>
</dbReference>
<dbReference type="PANTHER" id="PTHR10574:SF285">
    <property type="entry name" value="LAMININ SUBUNIT ALPHA-3"/>
    <property type="match status" value="1"/>
</dbReference>
<comment type="caution">
    <text evidence="4">Lacks conserved residue(s) required for the propagation of feature annotation.</text>
</comment>
<feature type="disulfide bond" evidence="4">
    <location>
        <begin position="646"/>
        <end position="655"/>
    </location>
</feature>
<dbReference type="PROSITE" id="PS01248">
    <property type="entry name" value="EGF_LAM_1"/>
    <property type="match status" value="5"/>
</dbReference>
<keyword evidence="2 4" id="KW-1015">Disulfide bond</keyword>
<dbReference type="Pfam" id="PF02210">
    <property type="entry name" value="Laminin_G_2"/>
    <property type="match status" value="2"/>
</dbReference>
<feature type="domain" description="Laminin EGF-like" evidence="7">
    <location>
        <begin position="1351"/>
        <end position="1399"/>
    </location>
</feature>
<organism evidence="9 10">
    <name type="scientific">Erinaceus europaeus</name>
    <name type="common">Western European hedgehog</name>
    <dbReference type="NCBI Taxonomy" id="9365"/>
    <lineage>
        <taxon>Eukaryota</taxon>
        <taxon>Metazoa</taxon>
        <taxon>Chordata</taxon>
        <taxon>Craniata</taxon>
        <taxon>Vertebrata</taxon>
        <taxon>Euteleostomi</taxon>
        <taxon>Mammalia</taxon>
        <taxon>Eutheria</taxon>
        <taxon>Laurasiatheria</taxon>
        <taxon>Eulipotyphla</taxon>
        <taxon>Erinaceidae</taxon>
        <taxon>Erinaceinae</taxon>
        <taxon>Erinaceus</taxon>
    </lineage>
</organism>
<dbReference type="Gene3D" id="2.10.25.10">
    <property type="entry name" value="Laminin"/>
    <property type="match status" value="10"/>
</dbReference>
<dbReference type="InterPro" id="IPR000742">
    <property type="entry name" value="EGF"/>
</dbReference>
<feature type="disulfide bond" evidence="4">
    <location>
        <begin position="1263"/>
        <end position="1280"/>
    </location>
</feature>
<dbReference type="SMART" id="SM00181">
    <property type="entry name" value="EGF"/>
    <property type="match status" value="5"/>
</dbReference>
<dbReference type="SUPFAM" id="SSF57196">
    <property type="entry name" value="EGF/Laminin"/>
    <property type="match status" value="9"/>
</dbReference>
<dbReference type="InterPro" id="IPR008211">
    <property type="entry name" value="Laminin_N"/>
</dbReference>
<feature type="disulfide bond" evidence="4">
    <location>
        <begin position="1400"/>
        <end position="1412"/>
    </location>
</feature>
<feature type="disulfide bond" evidence="4">
    <location>
        <begin position="483"/>
        <end position="495"/>
    </location>
</feature>
<feature type="disulfide bond" evidence="4">
    <location>
        <begin position="1375"/>
        <end position="1384"/>
    </location>
</feature>
<evidence type="ECO:0000313" key="9">
    <source>
        <dbReference type="Proteomes" id="UP001652624"/>
    </source>
</evidence>
<feature type="domain" description="Laminin EGF-like" evidence="7">
    <location>
        <begin position="1400"/>
        <end position="1450"/>
    </location>
</feature>
<feature type="domain" description="Laminin EGF-like" evidence="7">
    <location>
        <begin position="623"/>
        <end position="675"/>
    </location>
</feature>
<dbReference type="CDD" id="cd00055">
    <property type="entry name" value="EGF_Lam"/>
    <property type="match status" value="11"/>
</dbReference>
<keyword evidence="3 4" id="KW-0424">Laminin EGF-like domain</keyword>
<dbReference type="CDD" id="cd00110">
    <property type="entry name" value="LamG"/>
    <property type="match status" value="2"/>
</dbReference>
<dbReference type="Gene3D" id="2.60.120.200">
    <property type="match status" value="2"/>
</dbReference>
<evidence type="ECO:0000256" key="5">
    <source>
        <dbReference type="SAM" id="SignalP"/>
    </source>
</evidence>
<feature type="domain" description="Laminin EGF-like" evidence="7">
    <location>
        <begin position="483"/>
        <end position="527"/>
    </location>
</feature>
<feature type="disulfide bond" evidence="4">
    <location>
        <begin position="1261"/>
        <end position="1273"/>
    </location>
</feature>
<feature type="domain" description="Laminin EGF-like" evidence="7">
    <location>
        <begin position="528"/>
        <end position="580"/>
    </location>
</feature>
<dbReference type="PRINTS" id="PR00011">
    <property type="entry name" value="EGFLAMININ"/>
</dbReference>
<evidence type="ECO:0000259" key="7">
    <source>
        <dbReference type="PROSITE" id="PS50027"/>
    </source>
</evidence>
<feature type="domain" description="Laminin G" evidence="6">
    <location>
        <begin position="1812"/>
        <end position="1985"/>
    </location>
</feature>
<feature type="domain" description="Laminin EGF-like" evidence="7">
    <location>
        <begin position="1261"/>
        <end position="1306"/>
    </location>
</feature>
<keyword evidence="5" id="KW-0732">Signal</keyword>
<feature type="disulfide bond" evidence="4">
    <location>
        <begin position="1421"/>
        <end position="1430"/>
    </location>
</feature>
<dbReference type="SMART" id="SM00136">
    <property type="entry name" value="LamNT"/>
    <property type="match status" value="1"/>
</dbReference>
<dbReference type="PROSITE" id="PS51117">
    <property type="entry name" value="LAMININ_NTER"/>
    <property type="match status" value="1"/>
</dbReference>
<feature type="disulfide bond" evidence="4">
    <location>
        <begin position="1282"/>
        <end position="1291"/>
    </location>
</feature>
<evidence type="ECO:0000256" key="4">
    <source>
        <dbReference type="PROSITE-ProRule" id="PRU00460"/>
    </source>
</evidence>
<reference evidence="10" key="1">
    <citation type="submission" date="2025-08" db="UniProtKB">
        <authorList>
            <consortium name="RefSeq"/>
        </authorList>
    </citation>
    <scope>IDENTIFICATION</scope>
</reference>
<dbReference type="InterPro" id="IPR002049">
    <property type="entry name" value="LE_dom"/>
</dbReference>
<dbReference type="SUPFAM" id="SSF49899">
    <property type="entry name" value="Concanavalin A-like lectins/glucanases"/>
    <property type="match status" value="2"/>
</dbReference>
<dbReference type="GeneID" id="132533190"/>
<feature type="signal peptide" evidence="5">
    <location>
        <begin position="1"/>
        <end position="30"/>
    </location>
</feature>
<gene>
    <name evidence="10" type="primary">LAMA3</name>
</gene>
<dbReference type="Pfam" id="PF00055">
    <property type="entry name" value="Laminin_N"/>
    <property type="match status" value="1"/>
</dbReference>
<evidence type="ECO:0000256" key="1">
    <source>
        <dbReference type="ARBA" id="ARBA00022737"/>
    </source>
</evidence>
<keyword evidence="9" id="KW-1185">Reference proteome</keyword>
<dbReference type="SMART" id="SM00180">
    <property type="entry name" value="EGF_Lam"/>
    <property type="match status" value="12"/>
</dbReference>